<evidence type="ECO:0000256" key="5">
    <source>
        <dbReference type="ARBA" id="ARBA00022989"/>
    </source>
</evidence>
<comment type="subcellular location">
    <subcellularLocation>
        <location evidence="1">Membrane</location>
        <topology evidence="1">Multi-pass membrane protein</topology>
    </subcellularLocation>
</comment>
<dbReference type="GO" id="GO:0016020">
    <property type="term" value="C:membrane"/>
    <property type="evidence" value="ECO:0007669"/>
    <property type="project" value="UniProtKB-SubCell"/>
</dbReference>
<evidence type="ECO:0000313" key="9">
    <source>
        <dbReference type="EMBL" id="THJ68719.1"/>
    </source>
</evidence>
<dbReference type="InterPro" id="IPR022764">
    <property type="entry name" value="Peptidase_S54_rhomboid_dom"/>
</dbReference>
<proteinExistence type="inferred from homology"/>
<organism evidence="9 10">
    <name type="scientific">Arthrobacter echini</name>
    <dbReference type="NCBI Taxonomy" id="1529066"/>
    <lineage>
        <taxon>Bacteria</taxon>
        <taxon>Bacillati</taxon>
        <taxon>Actinomycetota</taxon>
        <taxon>Actinomycetes</taxon>
        <taxon>Micrococcales</taxon>
        <taxon>Micrococcaceae</taxon>
        <taxon>Arthrobacter</taxon>
    </lineage>
</organism>
<dbReference type="InterPro" id="IPR050925">
    <property type="entry name" value="Rhomboid_protease_S54"/>
</dbReference>
<evidence type="ECO:0000256" key="1">
    <source>
        <dbReference type="ARBA" id="ARBA00004141"/>
    </source>
</evidence>
<evidence type="ECO:0000256" key="7">
    <source>
        <dbReference type="SAM" id="Phobius"/>
    </source>
</evidence>
<dbReference type="PANTHER" id="PTHR43731">
    <property type="entry name" value="RHOMBOID PROTEASE"/>
    <property type="match status" value="1"/>
</dbReference>
<feature type="transmembrane region" description="Helical" evidence="7">
    <location>
        <begin position="270"/>
        <end position="291"/>
    </location>
</feature>
<keyword evidence="10" id="KW-1185">Reference proteome</keyword>
<keyword evidence="9" id="KW-0645">Protease</keyword>
<sequence length="294" mass="30696">MSYGVPAPDTGSQQIPVCPRHPDRVSYVRCQRCGRPACAQCQRPAAVGFQCVDCVREQAATAPVRKNAFGGVARGSVPVATYTIIGLCVVVFLLQLVVPGLTRSLLYAPVFTAGLEGAVPAQPWRMLTAAFLHSQGSFLHIAFNMYALYILGKVLEPAMGIARFTGLYLIAALGGSVGVLLLSPNPLQGVVGASGAVFGLFGALFIVQRKRGGDVRQIVVLIAINAVLGFVVPGIAWEAHLGGMLTGAACAAIIAYAPRGRRQAVVQWSGLSGVVAVLGLLTFAGVVLLPAQVY</sequence>
<keyword evidence="5 7" id="KW-1133">Transmembrane helix</keyword>
<comment type="similarity">
    <text evidence="2">Belongs to the peptidase S54 family.</text>
</comment>
<feature type="transmembrane region" description="Helical" evidence="7">
    <location>
        <begin position="218"/>
        <end position="235"/>
    </location>
</feature>
<dbReference type="InterPro" id="IPR035952">
    <property type="entry name" value="Rhomboid-like_sf"/>
</dbReference>
<feature type="transmembrane region" description="Helical" evidence="7">
    <location>
        <begin position="130"/>
        <end position="149"/>
    </location>
</feature>
<dbReference type="GO" id="GO:0004252">
    <property type="term" value="F:serine-type endopeptidase activity"/>
    <property type="evidence" value="ECO:0007669"/>
    <property type="project" value="InterPro"/>
</dbReference>
<dbReference type="Proteomes" id="UP000305233">
    <property type="component" value="Unassembled WGS sequence"/>
</dbReference>
<feature type="transmembrane region" description="Helical" evidence="7">
    <location>
        <begin position="241"/>
        <end position="258"/>
    </location>
</feature>
<keyword evidence="6 7" id="KW-0472">Membrane</keyword>
<dbReference type="EMBL" id="SSWH01000001">
    <property type="protein sequence ID" value="THJ68719.1"/>
    <property type="molecule type" value="Genomic_DNA"/>
</dbReference>
<keyword evidence="4" id="KW-0378">Hydrolase</keyword>
<accession>A0A4V3Z606</accession>
<dbReference type="GO" id="GO:0006508">
    <property type="term" value="P:proteolysis"/>
    <property type="evidence" value="ECO:0007669"/>
    <property type="project" value="UniProtKB-KW"/>
</dbReference>
<dbReference type="AlphaFoldDB" id="A0A4V3Z606"/>
<evidence type="ECO:0000313" key="10">
    <source>
        <dbReference type="Proteomes" id="UP000305233"/>
    </source>
</evidence>
<comment type="caution">
    <text evidence="9">The sequence shown here is derived from an EMBL/GenBank/DDBJ whole genome shotgun (WGS) entry which is preliminary data.</text>
</comment>
<evidence type="ECO:0000259" key="8">
    <source>
        <dbReference type="Pfam" id="PF01694"/>
    </source>
</evidence>
<feature type="transmembrane region" description="Helical" evidence="7">
    <location>
        <begin position="79"/>
        <end position="98"/>
    </location>
</feature>
<evidence type="ECO:0000256" key="2">
    <source>
        <dbReference type="ARBA" id="ARBA00009045"/>
    </source>
</evidence>
<reference evidence="9 10" key="1">
    <citation type="submission" date="2019-04" db="EMBL/GenBank/DDBJ databases">
        <authorList>
            <person name="Liu Q."/>
            <person name="Xin Y.-H."/>
        </authorList>
    </citation>
    <scope>NUCLEOTIDE SEQUENCE [LARGE SCALE GENOMIC DNA]</scope>
    <source>
        <strain evidence="9 10">AM23</strain>
    </source>
</reference>
<feature type="transmembrane region" description="Helical" evidence="7">
    <location>
        <begin position="161"/>
        <end position="181"/>
    </location>
</feature>
<keyword evidence="3 7" id="KW-0812">Transmembrane</keyword>
<protein>
    <submittedName>
        <fullName evidence="9">Rhomboid family intramembrane serine protease</fullName>
    </submittedName>
</protein>
<dbReference type="OrthoDB" id="9807874at2"/>
<evidence type="ECO:0000256" key="3">
    <source>
        <dbReference type="ARBA" id="ARBA00022692"/>
    </source>
</evidence>
<name>A0A4V3Z606_9MICC</name>
<feature type="transmembrane region" description="Helical" evidence="7">
    <location>
        <begin position="187"/>
        <end position="206"/>
    </location>
</feature>
<gene>
    <name evidence="9" type="ORF">E8P82_02140</name>
</gene>
<dbReference type="Pfam" id="PF01694">
    <property type="entry name" value="Rhomboid"/>
    <property type="match status" value="1"/>
</dbReference>
<evidence type="ECO:0000256" key="6">
    <source>
        <dbReference type="ARBA" id="ARBA00023136"/>
    </source>
</evidence>
<dbReference type="Gene3D" id="1.20.1540.10">
    <property type="entry name" value="Rhomboid-like"/>
    <property type="match status" value="1"/>
</dbReference>
<dbReference type="SUPFAM" id="SSF144091">
    <property type="entry name" value="Rhomboid-like"/>
    <property type="match status" value="1"/>
</dbReference>
<evidence type="ECO:0000256" key="4">
    <source>
        <dbReference type="ARBA" id="ARBA00022801"/>
    </source>
</evidence>
<dbReference type="PANTHER" id="PTHR43731:SF14">
    <property type="entry name" value="PRESENILIN-ASSOCIATED RHOMBOID-LIKE PROTEIN, MITOCHONDRIAL"/>
    <property type="match status" value="1"/>
</dbReference>
<feature type="domain" description="Peptidase S54 rhomboid" evidence="8">
    <location>
        <begin position="121"/>
        <end position="255"/>
    </location>
</feature>